<dbReference type="AlphaFoldDB" id="A0A383B2S0"/>
<evidence type="ECO:0000256" key="1">
    <source>
        <dbReference type="SAM" id="MobiDB-lite"/>
    </source>
</evidence>
<feature type="compositionally biased region" description="Basic and acidic residues" evidence="1">
    <location>
        <begin position="1"/>
        <end position="13"/>
    </location>
</feature>
<organism evidence="3">
    <name type="scientific">marine metagenome</name>
    <dbReference type="NCBI Taxonomy" id="408172"/>
    <lineage>
        <taxon>unclassified sequences</taxon>
        <taxon>metagenomes</taxon>
        <taxon>ecological metagenomes</taxon>
    </lineage>
</organism>
<accession>A0A383B2S0</accession>
<feature type="region of interest" description="Disordered" evidence="1">
    <location>
        <begin position="1"/>
        <end position="26"/>
    </location>
</feature>
<feature type="domain" description="MIP18 family-like" evidence="2">
    <location>
        <begin position="40"/>
        <end position="64"/>
    </location>
</feature>
<sequence length="64" mass="6857">MTNADDRSVRDFMPDPGEPNDFSAQAGALLPPGVPAADNTKVVEALRTVYDPEIPVNIYDLGLV</sequence>
<proteinExistence type="predicted"/>
<reference evidence="3" key="1">
    <citation type="submission" date="2018-05" db="EMBL/GenBank/DDBJ databases">
        <authorList>
            <person name="Lanie J.A."/>
            <person name="Ng W.-L."/>
            <person name="Kazmierczak K.M."/>
            <person name="Andrzejewski T.M."/>
            <person name="Davidsen T.M."/>
            <person name="Wayne K.J."/>
            <person name="Tettelin H."/>
            <person name="Glass J.I."/>
            <person name="Rusch D."/>
            <person name="Podicherti R."/>
            <person name="Tsui H.-C.T."/>
            <person name="Winkler M.E."/>
        </authorList>
    </citation>
    <scope>NUCLEOTIDE SEQUENCE</scope>
</reference>
<name>A0A383B2S0_9ZZZZ</name>
<gene>
    <name evidence="3" type="ORF">METZ01_LOCUS467126</name>
</gene>
<protein>
    <recommendedName>
        <fullName evidence="2">MIP18 family-like domain-containing protein</fullName>
    </recommendedName>
</protein>
<dbReference type="EMBL" id="UINC01197007">
    <property type="protein sequence ID" value="SVE14272.1"/>
    <property type="molecule type" value="Genomic_DNA"/>
</dbReference>
<feature type="non-terminal residue" evidence="3">
    <location>
        <position position="64"/>
    </location>
</feature>
<dbReference type="Pfam" id="PF01883">
    <property type="entry name" value="FeS_assembly_P"/>
    <property type="match status" value="1"/>
</dbReference>
<dbReference type="SUPFAM" id="SSF117916">
    <property type="entry name" value="Fe-S cluster assembly (FSCA) domain-like"/>
    <property type="match status" value="1"/>
</dbReference>
<evidence type="ECO:0000259" key="2">
    <source>
        <dbReference type="Pfam" id="PF01883"/>
    </source>
</evidence>
<dbReference type="Gene3D" id="3.30.300.130">
    <property type="entry name" value="Fe-S cluster assembly (FSCA)"/>
    <property type="match status" value="1"/>
</dbReference>
<evidence type="ECO:0000313" key="3">
    <source>
        <dbReference type="EMBL" id="SVE14272.1"/>
    </source>
</evidence>
<dbReference type="InterPro" id="IPR002744">
    <property type="entry name" value="MIP18-like"/>
</dbReference>
<dbReference type="InterPro" id="IPR034904">
    <property type="entry name" value="FSCA_dom_sf"/>
</dbReference>